<dbReference type="CDD" id="cd00564">
    <property type="entry name" value="TMP_TenI"/>
    <property type="match status" value="1"/>
</dbReference>
<feature type="binding site" evidence="9">
    <location>
        <begin position="211"/>
        <end position="212"/>
    </location>
    <ligand>
        <name>2-[(2R,5Z)-2-carboxy-4-methylthiazol-5(2H)-ylidene]ethyl phosphate</name>
        <dbReference type="ChEBI" id="CHEBI:62899"/>
    </ligand>
</feature>
<comment type="catalytic activity">
    <reaction evidence="7 9 10">
        <text>2-(2-carboxy-4-methylthiazol-5-yl)ethyl phosphate + 4-amino-2-methyl-5-(diphosphooxymethyl)pyrimidine + 2 H(+) = thiamine phosphate + CO2 + diphosphate</text>
        <dbReference type="Rhea" id="RHEA:47848"/>
        <dbReference type="ChEBI" id="CHEBI:15378"/>
        <dbReference type="ChEBI" id="CHEBI:16526"/>
        <dbReference type="ChEBI" id="CHEBI:33019"/>
        <dbReference type="ChEBI" id="CHEBI:37575"/>
        <dbReference type="ChEBI" id="CHEBI:57841"/>
        <dbReference type="ChEBI" id="CHEBI:62890"/>
        <dbReference type="EC" id="2.5.1.3"/>
    </reaction>
</comment>
<dbReference type="OrthoDB" id="9810880at2"/>
<feature type="binding site" evidence="9">
    <location>
        <position position="128"/>
    </location>
    <ligand>
        <name>4-amino-2-methyl-5-(diphosphooxymethyl)pyrimidine</name>
        <dbReference type="ChEBI" id="CHEBI:57841"/>
    </ligand>
</feature>
<dbReference type="GO" id="GO:0000287">
    <property type="term" value="F:magnesium ion binding"/>
    <property type="evidence" value="ECO:0007669"/>
    <property type="project" value="UniProtKB-UniRule"/>
</dbReference>
<feature type="binding site" evidence="9">
    <location>
        <begin position="54"/>
        <end position="58"/>
    </location>
    <ligand>
        <name>4-amino-2-methyl-5-(diphosphooxymethyl)pyrimidine</name>
        <dbReference type="ChEBI" id="CHEBI:57841"/>
    </ligand>
</feature>
<dbReference type="PATRIC" id="fig|1414851.3.peg.1198"/>
<protein>
    <recommendedName>
        <fullName evidence="9">Thiamine-phosphate synthase</fullName>
        <shortName evidence="9">TP synthase</shortName>
        <shortName evidence="9">TPS</shortName>
        <ecNumber evidence="9">2.5.1.3</ecNumber>
    </recommendedName>
    <alternativeName>
        <fullName evidence="9">Thiamine-phosphate pyrophosphorylase</fullName>
        <shortName evidence="9">TMP pyrophosphorylase</shortName>
        <shortName evidence="9">TMP-PPase</shortName>
    </alternativeName>
</protein>
<dbReference type="NCBIfam" id="TIGR00693">
    <property type="entry name" value="thiE"/>
    <property type="match status" value="1"/>
</dbReference>
<dbReference type="GO" id="GO:0004789">
    <property type="term" value="F:thiamine-phosphate diphosphorylase activity"/>
    <property type="evidence" value="ECO:0007669"/>
    <property type="project" value="UniProtKB-UniRule"/>
</dbReference>
<evidence type="ECO:0000256" key="8">
    <source>
        <dbReference type="ARBA" id="ARBA00047883"/>
    </source>
</evidence>
<dbReference type="InterPro" id="IPR022998">
    <property type="entry name" value="ThiamineP_synth_TenI"/>
</dbReference>
<keyword evidence="3 9" id="KW-0479">Metal-binding</keyword>
<dbReference type="PANTHER" id="PTHR20857:SF15">
    <property type="entry name" value="THIAMINE-PHOSPHATE SYNTHASE"/>
    <property type="match status" value="1"/>
</dbReference>
<reference evidence="13 14" key="1">
    <citation type="submission" date="2013-11" db="EMBL/GenBank/DDBJ databases">
        <title>Genomic analysis of Pelistega sp. HM-7.</title>
        <authorList>
            <person name="Kumbhare S.V."/>
            <person name="Shetty S.A."/>
            <person name="Sharma O."/>
            <person name="Dhotre D.P."/>
        </authorList>
    </citation>
    <scope>NUCLEOTIDE SEQUENCE [LARGE SCALE GENOMIC DNA]</scope>
    <source>
        <strain evidence="13 14">HM-7</strain>
    </source>
</reference>
<dbReference type="InterPro" id="IPR036206">
    <property type="entry name" value="ThiamineP_synth_sf"/>
</dbReference>
<evidence type="ECO:0000313" key="13">
    <source>
        <dbReference type="EMBL" id="ETD72170.1"/>
    </source>
</evidence>
<dbReference type="GO" id="GO:0005737">
    <property type="term" value="C:cytoplasm"/>
    <property type="evidence" value="ECO:0007669"/>
    <property type="project" value="TreeGrafter"/>
</dbReference>
<dbReference type="HAMAP" id="MF_00097">
    <property type="entry name" value="TMP_synthase"/>
    <property type="match status" value="1"/>
</dbReference>
<feature type="binding site" evidence="9">
    <location>
        <position position="191"/>
    </location>
    <ligand>
        <name>2-[(2R,5Z)-2-carboxy-4-methylthiazol-5(2H)-ylidene]ethyl phosphate</name>
        <dbReference type="ChEBI" id="CHEBI:62899"/>
    </ligand>
</feature>
<evidence type="ECO:0000259" key="12">
    <source>
        <dbReference type="Pfam" id="PF02581"/>
    </source>
</evidence>
<feature type="binding site" evidence="9">
    <location>
        <position position="106"/>
    </location>
    <ligand>
        <name>Mg(2+)</name>
        <dbReference type="ChEBI" id="CHEBI:18420"/>
    </ligand>
</feature>
<evidence type="ECO:0000256" key="5">
    <source>
        <dbReference type="ARBA" id="ARBA00022977"/>
    </source>
</evidence>
<feature type="binding site" evidence="9">
    <location>
        <position position="86"/>
    </location>
    <ligand>
        <name>4-amino-2-methyl-5-(diphosphooxymethyl)pyrimidine</name>
        <dbReference type="ChEBI" id="CHEBI:57841"/>
    </ligand>
</feature>
<keyword evidence="14" id="KW-1185">Reference proteome</keyword>
<dbReference type="InterPro" id="IPR013785">
    <property type="entry name" value="Aldolase_TIM"/>
</dbReference>
<dbReference type="InterPro" id="IPR034291">
    <property type="entry name" value="TMP_synthase"/>
</dbReference>
<comment type="cofactor">
    <cofactor evidence="9">
        <name>Mg(2+)</name>
        <dbReference type="ChEBI" id="CHEBI:18420"/>
    </cofactor>
    <text evidence="9">Binds 1 Mg(2+) ion per subunit.</text>
</comment>
<proteinExistence type="inferred from homology"/>
<comment type="caution">
    <text evidence="13">The sequence shown here is derived from an EMBL/GenBank/DDBJ whole genome shotgun (WGS) entry which is preliminary data.</text>
</comment>
<keyword evidence="4 9" id="KW-0460">Magnesium</keyword>
<feature type="domain" description="Thiamine phosphate synthase/TenI" evidence="12">
    <location>
        <begin position="25"/>
        <end position="214"/>
    </location>
</feature>
<dbReference type="EMBL" id="AYSV01000075">
    <property type="protein sequence ID" value="ETD72170.1"/>
    <property type="molecule type" value="Genomic_DNA"/>
</dbReference>
<comment type="similarity">
    <text evidence="9 10">Belongs to the thiamine-phosphate synthase family.</text>
</comment>
<dbReference type="Pfam" id="PF02581">
    <property type="entry name" value="TMP-TENI"/>
    <property type="match status" value="1"/>
</dbReference>
<comment type="catalytic activity">
    <reaction evidence="8 9 10">
        <text>2-[(2R,5Z)-2-carboxy-4-methylthiazol-5(2H)-ylidene]ethyl phosphate + 4-amino-2-methyl-5-(diphosphooxymethyl)pyrimidine + 2 H(+) = thiamine phosphate + CO2 + diphosphate</text>
        <dbReference type="Rhea" id="RHEA:47844"/>
        <dbReference type="ChEBI" id="CHEBI:15378"/>
        <dbReference type="ChEBI" id="CHEBI:16526"/>
        <dbReference type="ChEBI" id="CHEBI:33019"/>
        <dbReference type="ChEBI" id="CHEBI:37575"/>
        <dbReference type="ChEBI" id="CHEBI:57841"/>
        <dbReference type="ChEBI" id="CHEBI:62899"/>
        <dbReference type="EC" id="2.5.1.3"/>
    </reaction>
</comment>
<evidence type="ECO:0000256" key="6">
    <source>
        <dbReference type="ARBA" id="ARBA00047334"/>
    </source>
</evidence>
<dbReference type="UniPathway" id="UPA00060">
    <property type="reaction ID" value="UER00141"/>
</dbReference>
<comment type="catalytic activity">
    <reaction evidence="6 9 10">
        <text>4-methyl-5-(2-phosphooxyethyl)-thiazole + 4-amino-2-methyl-5-(diphosphooxymethyl)pyrimidine + H(+) = thiamine phosphate + diphosphate</text>
        <dbReference type="Rhea" id="RHEA:22328"/>
        <dbReference type="ChEBI" id="CHEBI:15378"/>
        <dbReference type="ChEBI" id="CHEBI:33019"/>
        <dbReference type="ChEBI" id="CHEBI:37575"/>
        <dbReference type="ChEBI" id="CHEBI:57841"/>
        <dbReference type="ChEBI" id="CHEBI:58296"/>
        <dbReference type="EC" id="2.5.1.3"/>
    </reaction>
</comment>
<evidence type="ECO:0000256" key="9">
    <source>
        <dbReference type="HAMAP-Rule" id="MF_00097"/>
    </source>
</evidence>
<accession>V8G6Y7</accession>
<organism evidence="13 14">
    <name type="scientific">Pelistega indica</name>
    <dbReference type="NCBI Taxonomy" id="1414851"/>
    <lineage>
        <taxon>Bacteria</taxon>
        <taxon>Pseudomonadati</taxon>
        <taxon>Pseudomonadota</taxon>
        <taxon>Betaproteobacteria</taxon>
        <taxon>Burkholderiales</taxon>
        <taxon>Alcaligenaceae</taxon>
        <taxon>Pelistega</taxon>
    </lineage>
</organism>
<dbReference type="RefSeq" id="WP_023950712.1">
    <property type="nucleotide sequence ID" value="NZ_AYSV01000075.1"/>
</dbReference>
<dbReference type="GO" id="GO:0009229">
    <property type="term" value="P:thiamine diphosphate biosynthetic process"/>
    <property type="evidence" value="ECO:0007669"/>
    <property type="project" value="UniProtKB-UniRule"/>
</dbReference>
<feature type="binding site" evidence="9">
    <location>
        <position position="158"/>
    </location>
    <ligand>
        <name>4-amino-2-methyl-5-(diphosphooxymethyl)pyrimidine</name>
        <dbReference type="ChEBI" id="CHEBI:57841"/>
    </ligand>
</feature>
<gene>
    <name evidence="9" type="primary">thiE</name>
    <name evidence="13" type="ORF">V757_05905</name>
</gene>
<evidence type="ECO:0000256" key="1">
    <source>
        <dbReference type="ARBA" id="ARBA00005165"/>
    </source>
</evidence>
<evidence type="ECO:0000256" key="11">
    <source>
        <dbReference type="RuleBase" id="RU004253"/>
    </source>
</evidence>
<evidence type="ECO:0000256" key="3">
    <source>
        <dbReference type="ARBA" id="ARBA00022723"/>
    </source>
</evidence>
<keyword evidence="5 9" id="KW-0784">Thiamine biosynthesis</keyword>
<evidence type="ECO:0000256" key="7">
    <source>
        <dbReference type="ARBA" id="ARBA00047851"/>
    </source>
</evidence>
<feature type="binding site" evidence="9">
    <location>
        <position position="87"/>
    </location>
    <ligand>
        <name>Mg(2+)</name>
        <dbReference type="ChEBI" id="CHEBI:18420"/>
    </ligand>
</feature>
<dbReference type="GO" id="GO:0009228">
    <property type="term" value="P:thiamine biosynthetic process"/>
    <property type="evidence" value="ECO:0007669"/>
    <property type="project" value="UniProtKB-KW"/>
</dbReference>
<dbReference type="PANTHER" id="PTHR20857">
    <property type="entry name" value="THIAMINE-PHOSPHATE PYROPHOSPHORYLASE"/>
    <property type="match status" value="1"/>
</dbReference>
<sequence>MPTELKSPQQSQPLFTKTTRFPTGLYGITPEWDDFSRLFTAIETACHAGLPILQWRRKNTPFDVALEQASMVAKVCKNTGTTFVINDDWQLALAVKADAVHLGKDDASVLTVQKALQTESHSLLIGVSCYNQLELAQKAILHDVDYLAFGAVYPSSVKPNAVRAPLRLFREARDLFSPTSSSPQTLVAIGGITRQNAAPVIQAGADSIAVISGLFEQTDIAQTTKDFIQLFKQNYHD</sequence>
<dbReference type="AlphaFoldDB" id="V8G6Y7"/>
<name>V8G6Y7_9BURK</name>
<evidence type="ECO:0000256" key="10">
    <source>
        <dbReference type="RuleBase" id="RU003826"/>
    </source>
</evidence>
<dbReference type="Proteomes" id="UP000018766">
    <property type="component" value="Unassembled WGS sequence"/>
</dbReference>
<evidence type="ECO:0000256" key="4">
    <source>
        <dbReference type="ARBA" id="ARBA00022842"/>
    </source>
</evidence>
<comment type="pathway">
    <text evidence="1 9 11">Cofactor biosynthesis; thiamine diphosphate biosynthesis; thiamine phosphate from 4-amino-2-methyl-5-diphosphomethylpyrimidine and 4-methyl-5-(2-phosphoethyl)-thiazole: step 1/1.</text>
</comment>
<keyword evidence="2 9" id="KW-0808">Transferase</keyword>
<dbReference type="SUPFAM" id="SSF51391">
    <property type="entry name" value="Thiamin phosphate synthase"/>
    <property type="match status" value="1"/>
</dbReference>
<evidence type="ECO:0000256" key="2">
    <source>
        <dbReference type="ARBA" id="ARBA00022679"/>
    </source>
</evidence>
<dbReference type="Gene3D" id="3.20.20.70">
    <property type="entry name" value="Aldolase class I"/>
    <property type="match status" value="1"/>
</dbReference>
<comment type="function">
    <text evidence="9">Condenses 4-methyl-5-(beta-hydroxyethyl)thiazole monophosphate (THZ-P) and 2-methyl-4-amino-5-hydroxymethyl pyrimidine pyrophosphate (HMP-PP) to form thiamine monophosphate (TMP).</text>
</comment>
<dbReference type="EC" id="2.5.1.3" evidence="9"/>
<comment type="caution">
    <text evidence="9">Lacks conserved residue(s) required for the propagation of feature annotation.</text>
</comment>
<evidence type="ECO:0000313" key="14">
    <source>
        <dbReference type="Proteomes" id="UP000018766"/>
    </source>
</evidence>